<dbReference type="OrthoDB" id="9808041at2"/>
<evidence type="ECO:0000313" key="15">
    <source>
        <dbReference type="Proteomes" id="UP000282832"/>
    </source>
</evidence>
<dbReference type="PANTHER" id="PTHR43071:SF1">
    <property type="entry name" value="2-AMINO-4-HYDROXY-6-HYDROXYMETHYLDIHYDROPTERIDINE PYROPHOSPHOKINASE"/>
    <property type="match status" value="1"/>
</dbReference>
<evidence type="ECO:0000256" key="2">
    <source>
        <dbReference type="ARBA" id="ARBA00005810"/>
    </source>
</evidence>
<evidence type="ECO:0000256" key="8">
    <source>
        <dbReference type="ARBA" id="ARBA00022840"/>
    </source>
</evidence>
<dbReference type="Gene3D" id="3.30.70.560">
    <property type="entry name" value="7,8-Dihydro-6-hydroxymethylpterin-pyrophosphokinase HPPK"/>
    <property type="match status" value="1"/>
</dbReference>
<dbReference type="PROSITE" id="PS00794">
    <property type="entry name" value="HPPK"/>
    <property type="match status" value="1"/>
</dbReference>
<evidence type="ECO:0000259" key="13">
    <source>
        <dbReference type="PROSITE" id="PS00794"/>
    </source>
</evidence>
<accession>A0A437PS41</accession>
<dbReference type="Pfam" id="PF01288">
    <property type="entry name" value="HPPK"/>
    <property type="match status" value="1"/>
</dbReference>
<evidence type="ECO:0000256" key="1">
    <source>
        <dbReference type="ARBA" id="ARBA00005051"/>
    </source>
</evidence>
<gene>
    <name evidence="14" type="primary">folK</name>
    <name evidence="14" type="ORF">EOJ36_08585</name>
</gene>
<protein>
    <recommendedName>
        <fullName evidence="4">2-amino-4-hydroxy-6-hydroxymethyldihydropteridine pyrophosphokinase</fullName>
        <ecNumber evidence="3">2.7.6.3</ecNumber>
    </recommendedName>
    <alternativeName>
        <fullName evidence="11">6-hydroxymethyl-7,8-dihydropterin pyrophosphokinase</fullName>
    </alternativeName>
    <alternativeName>
        <fullName evidence="12">7,8-dihydro-6-hydroxymethylpterin-pyrophosphokinase</fullName>
    </alternativeName>
</protein>
<organism evidence="14 15">
    <name type="scientific">Sandaracinomonas limnophila</name>
    <dbReference type="NCBI Taxonomy" id="1862386"/>
    <lineage>
        <taxon>Bacteria</taxon>
        <taxon>Pseudomonadati</taxon>
        <taxon>Bacteroidota</taxon>
        <taxon>Cytophagia</taxon>
        <taxon>Cytophagales</taxon>
        <taxon>Flectobacillaceae</taxon>
        <taxon>Sandaracinomonas</taxon>
    </lineage>
</organism>
<keyword evidence="8" id="KW-0067">ATP-binding</keyword>
<comment type="caution">
    <text evidence="14">The sequence shown here is derived from an EMBL/GenBank/DDBJ whole genome shotgun (WGS) entry which is preliminary data.</text>
</comment>
<dbReference type="CDD" id="cd00483">
    <property type="entry name" value="HPPK"/>
    <property type="match status" value="1"/>
</dbReference>
<feature type="domain" description="7,8-dihydro-6-hydroxymethylpterin-pyrophosphokinase" evidence="13">
    <location>
        <begin position="90"/>
        <end position="101"/>
    </location>
</feature>
<dbReference type="PANTHER" id="PTHR43071">
    <property type="entry name" value="2-AMINO-4-HYDROXY-6-HYDROXYMETHYLDIHYDROPTERIDINE PYROPHOSPHOKINASE"/>
    <property type="match status" value="1"/>
</dbReference>
<keyword evidence="9" id="KW-0289">Folate biosynthesis</keyword>
<evidence type="ECO:0000256" key="9">
    <source>
        <dbReference type="ARBA" id="ARBA00022909"/>
    </source>
</evidence>
<comment type="pathway">
    <text evidence="1">Cofactor biosynthesis; tetrahydrofolate biosynthesis; 2-amino-4-hydroxy-6-hydroxymethyl-7,8-dihydropteridine diphosphate from 7,8-dihydroneopterin triphosphate: step 4/4.</text>
</comment>
<dbReference type="InterPro" id="IPR000550">
    <property type="entry name" value="Hppk"/>
</dbReference>
<name>A0A437PS41_9BACT</name>
<dbReference type="GO" id="GO:0005524">
    <property type="term" value="F:ATP binding"/>
    <property type="evidence" value="ECO:0007669"/>
    <property type="project" value="UniProtKB-KW"/>
</dbReference>
<proteinExistence type="inferred from homology"/>
<dbReference type="GO" id="GO:0046654">
    <property type="term" value="P:tetrahydrofolate biosynthetic process"/>
    <property type="evidence" value="ECO:0007669"/>
    <property type="project" value="UniProtKB-UniPathway"/>
</dbReference>
<dbReference type="NCBIfam" id="TIGR01498">
    <property type="entry name" value="folK"/>
    <property type="match status" value="1"/>
</dbReference>
<dbReference type="Proteomes" id="UP000282832">
    <property type="component" value="Unassembled WGS sequence"/>
</dbReference>
<dbReference type="EC" id="2.7.6.3" evidence="3"/>
<evidence type="ECO:0000256" key="12">
    <source>
        <dbReference type="ARBA" id="ARBA00033413"/>
    </source>
</evidence>
<keyword evidence="15" id="KW-1185">Reference proteome</keyword>
<keyword evidence="6" id="KW-0547">Nucleotide-binding</keyword>
<evidence type="ECO:0000256" key="11">
    <source>
        <dbReference type="ARBA" id="ARBA00029766"/>
    </source>
</evidence>
<dbReference type="GO" id="GO:0046656">
    <property type="term" value="P:folic acid biosynthetic process"/>
    <property type="evidence" value="ECO:0007669"/>
    <property type="project" value="UniProtKB-KW"/>
</dbReference>
<dbReference type="GO" id="GO:0003848">
    <property type="term" value="F:2-amino-4-hydroxy-6-hydroxymethyldihydropteridine diphosphokinase activity"/>
    <property type="evidence" value="ECO:0007669"/>
    <property type="project" value="UniProtKB-EC"/>
</dbReference>
<dbReference type="AlphaFoldDB" id="A0A437PS41"/>
<dbReference type="SUPFAM" id="SSF55083">
    <property type="entry name" value="6-hydroxymethyl-7,8-dihydropterin pyrophosphokinase, HPPK"/>
    <property type="match status" value="1"/>
</dbReference>
<comment type="similarity">
    <text evidence="2">Belongs to the HPPK family.</text>
</comment>
<evidence type="ECO:0000256" key="5">
    <source>
        <dbReference type="ARBA" id="ARBA00022679"/>
    </source>
</evidence>
<keyword evidence="7 14" id="KW-0418">Kinase</keyword>
<evidence type="ECO:0000256" key="6">
    <source>
        <dbReference type="ARBA" id="ARBA00022741"/>
    </source>
</evidence>
<evidence type="ECO:0000256" key="10">
    <source>
        <dbReference type="ARBA" id="ARBA00029409"/>
    </source>
</evidence>
<keyword evidence="5 14" id="KW-0808">Transferase</keyword>
<dbReference type="GO" id="GO:0016301">
    <property type="term" value="F:kinase activity"/>
    <property type="evidence" value="ECO:0007669"/>
    <property type="project" value="UniProtKB-KW"/>
</dbReference>
<evidence type="ECO:0000256" key="7">
    <source>
        <dbReference type="ARBA" id="ARBA00022777"/>
    </source>
</evidence>
<dbReference type="EMBL" id="SACY01000003">
    <property type="protein sequence ID" value="RVU25052.1"/>
    <property type="molecule type" value="Genomic_DNA"/>
</dbReference>
<dbReference type="InterPro" id="IPR035907">
    <property type="entry name" value="Hppk_sf"/>
</dbReference>
<sequence length="163" mass="18739">MNMSHLAYISLGGNIGNTLEIFQNALLAIEKKLGKIIQKSSIYQTAAWGKEDQNDFLNQVILIETSFDAKKLLDSLLTIELLFERKRIERWGPRTLDLDLLSFDNQIENSESLVLPHPRIQERKFILVPLAELNPNWVHPMLRKSVSELLDNCADQLKVKRIS</sequence>
<evidence type="ECO:0000256" key="3">
    <source>
        <dbReference type="ARBA" id="ARBA00013253"/>
    </source>
</evidence>
<evidence type="ECO:0000313" key="14">
    <source>
        <dbReference type="EMBL" id="RVU25052.1"/>
    </source>
</evidence>
<reference evidence="14 15" key="1">
    <citation type="submission" date="2019-01" db="EMBL/GenBank/DDBJ databases">
        <authorList>
            <person name="Chen W.-M."/>
        </authorList>
    </citation>
    <scope>NUCLEOTIDE SEQUENCE [LARGE SCALE GENOMIC DNA]</scope>
    <source>
        <strain evidence="14 15">FSY-15</strain>
    </source>
</reference>
<comment type="function">
    <text evidence="10">Catalyzes the transfer of pyrophosphate from adenosine triphosphate (ATP) to 6-hydroxymethyl-7,8-dihydropterin, an enzymatic step in folate biosynthesis pathway.</text>
</comment>
<dbReference type="UniPathway" id="UPA00077">
    <property type="reaction ID" value="UER00155"/>
</dbReference>
<evidence type="ECO:0000256" key="4">
    <source>
        <dbReference type="ARBA" id="ARBA00016218"/>
    </source>
</evidence>